<feature type="region of interest" description="Disordered" evidence="14">
    <location>
        <begin position="2258"/>
        <end position="2289"/>
    </location>
</feature>
<dbReference type="Gene3D" id="3.40.50.10190">
    <property type="entry name" value="BRCT domain"/>
    <property type="match status" value="2"/>
</dbReference>
<dbReference type="GO" id="GO:0000724">
    <property type="term" value="P:double-strand break repair via homologous recombination"/>
    <property type="evidence" value="ECO:0007669"/>
    <property type="project" value="TreeGrafter"/>
</dbReference>
<sequence length="2535" mass="281610">MDEGTKFREILHLMQKNVECAICLELLKNPVSTKCDHQFCKFCIIKFIGKQRYVPCPLCKEHISRRSLQERPELGNVVNKVKDLIDAFNSDASKDEEKDVSSRGIINRAQEPVVTILNAAPMTSKAPSLPRENNSTPVKRPLDYSEDYSELDLAEEGDLQKYLSKSLVESATRRSRGRLYKLKTDTNCVVENQRPIEFSNISDFNSPEVKENLVTENEYKKNKDKEDLLRYIEEGSCGAVCDDDSKSHKTNLYKASKIESQGVDTNCNEDKQNELDADSFYKDSNMKNNCVTRKEQPGTRVGAPLSPTKLNTVSRDMSSKIYPVNVEAVEGKYDSEQFVTPAYLKNLFSTDIDAPITPELDTASISSTQQLMKPIPVVSRTYSKIMKTTFQADGLKYWKKTLPSPHAGATSNDELQLKGLTTKEKIALKKKKKDPITALKDTSTHSSNLDQSDVYNANPADLTFDVSGEPRQKQRRKIFKSRSKTSQNELEKGLLKVCDGDEVQDKGMEDPYEFHGSQTPQKSVKEISKHGRCSRKGLRSTQKSTLPQSLESELIETHWPNSVAMRSKENEVSPKKTIGECCSKSEKYENSWKTKDCKDDSNVNINGDNSKDEKGKDNQTSSHPEHIEVKNQKTKKVCFADEWSKNKMEHNDGSHSDLLMKPCLQERNTLSLKSELSEIDNLLPEEKINENGDLPTADRSFKKSRKDICGEAQCVKKDVEVQSKDPHEHKQPNDDMYREKADKRGINKQNKLLKIFQSKAEGSEQNISNCKSDPSGNIFENVQNTMEVPKQKRGKKRKQGDENKANHIAVGKRTLSRRQRNVSCIEDSEAELAKMAHKIIEAEDHDFAFCTQEAHIKMQEEQEKQNLYREAFGFDTLVQGHTESLLMQQNGSNCTDHQVLKDSGCNQNFKGSQGASNLKENEKANNCVKDFDTTSPRNIKRQTASLEKRKEKEDCGTQETRINLKSNQIKNRGAEQILVGTDFDHNLRQCQESSNVTEDDKADMYAKDLVTPKPEIIKQQINSLKNGTEKENSLTHDKCHTLKAKEVMSFQSSEITAASCNDSLKTASFNTRSSNRSRNSSHKEVLSGSKITNVTKSLATQLPRPNVYLMVQFFPSTSHLGSTPKEIPSTADVVLETPSVAEPVSNSFQFKSRVVYNDENSASKMSRAQTPSNVNVLYTHLTYKSGCKKTVSQNGLSCKNENSEKIPLRVVETKELDEAITFTKNTNEPEEGACPATNGVKPIKAFCSKLTECDKPEKHNDCLQKLRTDEPYHDDASYEDEQEVDHVNRERDKDVNYSSCKPSSCDAESEDVDQRDVLAVDTMCFDCDETAEDVDNDAKASVPDSLQVLGCDIREDQLDKQTEFDIIEETQGTEETCIPVGATHELTREADVKILDSKLHVDKNPANGLSEKIIKGETVGQISCLVANSASSQPMSMAAKGETTEKAGDICSNSPLLSQSIFQTNKSPNNTSKSNNTNIVSSSSTEIILPTAQETKFTVSQNLDSESQKSDSILCKGDTKASKKLIKDINPVQGQLSDDDDDEDDCEDCDEDEVLMIHRPKRKCFSLEAETIKPLVYQTSDSCTKREVHLEKNVEGDAEMLGETQALDVLETESQDVENASLQGPYFKGNHTENISISCEQIETVVETERVSVKVAPNSAEDNIGPFGKLAPRQVEKCVKEHGNSISPNACQKQVTSSTCHENSKHLTNPRVLPHLTAGVIGKDQNTQSVPLDAIKSVKTDQSMEVSKDIRTENPKSSYSIGVNDNTSDPGQCDKPKKFTSTEISIVSVESARTSRTRRGLAAKLTNNDEAQSLMLSVGAQEAIRRSVEMTKSKLVALSNADKIMSEPVSEVIDLDVETEQIMYEKIDNVRKSKHANQSSKQATSPDNVSEEFSSNSEHPQAKSASKKRLHTEPLNCGVTTSKLSTFLLHSQDRTDGLQLNNTTDQVMSDLKACFGSSNDDSSEDENWNRVKYISSSHNALHNSVKKRKSSAEDGLNLNCPTRSCLSPIASSPANGVAATSQPDPPERSVITGIEESPVDSDDDHNEEDEDGDLGATVRGKKRLRQQITSDSDEPDEEEQSQSKSSVSSVLSSQAEILSTQQAQALEGDVDKLRKEIAIYEAKLGAQPVLDFGDAVSSDDNEEEDECEAVKDTDSAALCKRLPDVFVVDESPVTASERVNATEEEKSEDDLFVSPLSPSPPSRQSKVKFSAPKRPRLAEPASQVSENFLKQFHSPGGTIRSKKQLEFVQSSLNSFVSCSGSATQTKSPRKEEMGEVPRHRPSSPVLSSQRTKLFQGKNIREVGPENMEKLNRKICFVTSGLTRRDNTLALALAKDMGLVFSPTFTKDVTHVVMRTESDQSLVCDRTLKFFQGIAHKCWVVAFSWMEKSLSLNRLLPEAGFEITGDTSAGEFAGGVSRSRQSDQPLFADFCFACVGTSQEMPKESLSELLTVCGASCVEDPVALISQVAKHKIIVRCSDSDTEPSGAELDMFNGLYKHMSLVTVIREWILDSLGSYALQPMASYVLNTVDNVVVPF</sequence>
<dbReference type="PROSITE" id="PS50172">
    <property type="entry name" value="BRCT"/>
    <property type="match status" value="2"/>
</dbReference>
<name>A0AAE1B1L7_9GAST</name>
<feature type="compositionally biased region" description="Basic and acidic residues" evidence="14">
    <location>
        <begin position="609"/>
        <end position="631"/>
    </location>
</feature>
<dbReference type="PANTHER" id="PTHR13763">
    <property type="entry name" value="BREAST CANCER TYPE 1 SUSCEPTIBILITY PROTEIN BRCA1"/>
    <property type="match status" value="1"/>
</dbReference>
<feature type="region of interest" description="Disordered" evidence="14">
    <location>
        <begin position="720"/>
        <end position="739"/>
    </location>
</feature>
<keyword evidence="9" id="KW-0234">DNA repair</keyword>
<dbReference type="SMART" id="SM00184">
    <property type="entry name" value="RING"/>
    <property type="match status" value="1"/>
</dbReference>
<protein>
    <recommendedName>
        <fullName evidence="12">RING-type E3 ubiquitin transferase BRCA1</fullName>
    </recommendedName>
</protein>
<dbReference type="InterPro" id="IPR001841">
    <property type="entry name" value="Znf_RING"/>
</dbReference>
<keyword evidence="5" id="KW-0677">Repeat</keyword>
<feature type="region of interest" description="Disordered" evidence="14">
    <location>
        <begin position="2012"/>
        <end position="2097"/>
    </location>
</feature>
<comment type="subcellular location">
    <subcellularLocation>
        <location evidence="2">Chromosome</location>
    </subcellularLocation>
    <subcellularLocation>
        <location evidence="1">Nucleus</location>
    </subcellularLocation>
</comment>
<evidence type="ECO:0000256" key="6">
    <source>
        <dbReference type="ARBA" id="ARBA00022763"/>
    </source>
</evidence>
<dbReference type="GO" id="GO:0070531">
    <property type="term" value="C:BRCA1-A complex"/>
    <property type="evidence" value="ECO:0007669"/>
    <property type="project" value="TreeGrafter"/>
</dbReference>
<evidence type="ECO:0000259" key="16">
    <source>
        <dbReference type="PROSITE" id="PS50172"/>
    </source>
</evidence>
<dbReference type="InterPro" id="IPR001357">
    <property type="entry name" value="BRCT_dom"/>
</dbReference>
<proteinExistence type="predicted"/>
<evidence type="ECO:0000256" key="12">
    <source>
        <dbReference type="ARBA" id="ARBA00031556"/>
    </source>
</evidence>
<dbReference type="InterPro" id="IPR013083">
    <property type="entry name" value="Znf_RING/FYVE/PHD"/>
</dbReference>
<evidence type="ECO:0000256" key="11">
    <source>
        <dbReference type="ARBA" id="ARBA00023306"/>
    </source>
</evidence>
<feature type="compositionally biased region" description="Basic residues" evidence="14">
    <location>
        <begin position="473"/>
        <end position="483"/>
    </location>
</feature>
<organism evidence="17 18">
    <name type="scientific">Elysia crispata</name>
    <name type="common">lettuce slug</name>
    <dbReference type="NCBI Taxonomy" id="231223"/>
    <lineage>
        <taxon>Eukaryota</taxon>
        <taxon>Metazoa</taxon>
        <taxon>Spiralia</taxon>
        <taxon>Lophotrochozoa</taxon>
        <taxon>Mollusca</taxon>
        <taxon>Gastropoda</taxon>
        <taxon>Heterobranchia</taxon>
        <taxon>Euthyneura</taxon>
        <taxon>Panpulmonata</taxon>
        <taxon>Sacoglossa</taxon>
        <taxon>Placobranchoidea</taxon>
        <taxon>Plakobranchidae</taxon>
        <taxon>Elysia</taxon>
    </lineage>
</organism>
<feature type="domain" description="BRCT" evidence="16">
    <location>
        <begin position="2421"/>
        <end position="2525"/>
    </location>
</feature>
<dbReference type="Proteomes" id="UP001283361">
    <property type="component" value="Unassembled WGS sequence"/>
</dbReference>
<feature type="compositionally biased region" description="Polar residues" evidence="14">
    <location>
        <begin position="1876"/>
        <end position="1899"/>
    </location>
</feature>
<dbReference type="GO" id="GO:0005694">
    <property type="term" value="C:chromosome"/>
    <property type="evidence" value="ECO:0007669"/>
    <property type="project" value="UniProtKB-SubCell"/>
</dbReference>
<evidence type="ECO:0000256" key="7">
    <source>
        <dbReference type="ARBA" id="ARBA00022771"/>
    </source>
</evidence>
<dbReference type="Pfam" id="PF00533">
    <property type="entry name" value="BRCT"/>
    <property type="match status" value="1"/>
</dbReference>
<evidence type="ECO:0000256" key="4">
    <source>
        <dbReference type="ARBA" id="ARBA00022723"/>
    </source>
</evidence>
<feature type="compositionally biased region" description="Basic and acidic residues" evidence="14">
    <location>
        <begin position="2268"/>
        <end position="2278"/>
    </location>
</feature>
<feature type="compositionally biased region" description="Acidic residues" evidence="14">
    <location>
        <begin position="2037"/>
        <end position="2053"/>
    </location>
</feature>
<dbReference type="Gene3D" id="3.30.40.10">
    <property type="entry name" value="Zinc/RING finger domain, C3HC4 (zinc finger)"/>
    <property type="match status" value="1"/>
</dbReference>
<feature type="domain" description="BRCT" evidence="16">
    <location>
        <begin position="2289"/>
        <end position="2402"/>
    </location>
</feature>
<feature type="region of interest" description="Disordered" evidence="14">
    <location>
        <begin position="1870"/>
        <end position="1914"/>
    </location>
</feature>
<feature type="compositionally biased region" description="Polar residues" evidence="14">
    <location>
        <begin position="1755"/>
        <end position="1770"/>
    </location>
</feature>
<evidence type="ECO:0000313" key="18">
    <source>
        <dbReference type="Proteomes" id="UP001283361"/>
    </source>
</evidence>
<keyword evidence="6" id="KW-0227">DNA damage</keyword>
<evidence type="ECO:0000256" key="9">
    <source>
        <dbReference type="ARBA" id="ARBA00023204"/>
    </source>
</evidence>
<feature type="compositionally biased region" description="Basic and acidic residues" evidence="14">
    <location>
        <begin position="1284"/>
        <end position="1295"/>
    </location>
</feature>
<evidence type="ECO:0000256" key="3">
    <source>
        <dbReference type="ARBA" id="ARBA00022454"/>
    </source>
</evidence>
<keyword evidence="4" id="KW-0479">Metal-binding</keyword>
<dbReference type="PROSITE" id="PS00518">
    <property type="entry name" value="ZF_RING_1"/>
    <property type="match status" value="1"/>
</dbReference>
<dbReference type="EMBL" id="JAWDGP010000750">
    <property type="protein sequence ID" value="KAK3797659.1"/>
    <property type="molecule type" value="Genomic_DNA"/>
</dbReference>
<feature type="region of interest" description="Disordered" evidence="14">
    <location>
        <begin position="121"/>
        <end position="142"/>
    </location>
</feature>
<evidence type="ECO:0000256" key="5">
    <source>
        <dbReference type="ARBA" id="ARBA00022737"/>
    </source>
</evidence>
<keyword evidence="18" id="KW-1185">Reference proteome</keyword>
<dbReference type="GO" id="GO:0031436">
    <property type="term" value="C:BRCA1-BARD1 complex"/>
    <property type="evidence" value="ECO:0007669"/>
    <property type="project" value="TreeGrafter"/>
</dbReference>
<evidence type="ECO:0000256" key="14">
    <source>
        <dbReference type="SAM" id="MobiDB-lite"/>
    </source>
</evidence>
<keyword evidence="11" id="KW-0131">Cell cycle</keyword>
<evidence type="ECO:0000256" key="13">
    <source>
        <dbReference type="PROSITE-ProRule" id="PRU00175"/>
    </source>
</evidence>
<accession>A0AAE1B1L7</accession>
<dbReference type="InterPro" id="IPR018957">
    <property type="entry name" value="Znf_C3HC4_RING-type"/>
</dbReference>
<feature type="compositionally biased region" description="Polar residues" evidence="14">
    <location>
        <begin position="2012"/>
        <end position="2022"/>
    </location>
</feature>
<dbReference type="GO" id="GO:0045944">
    <property type="term" value="P:positive regulation of transcription by RNA polymerase II"/>
    <property type="evidence" value="ECO:0007669"/>
    <property type="project" value="TreeGrafter"/>
</dbReference>
<dbReference type="Pfam" id="PF00097">
    <property type="entry name" value="zf-C3HC4"/>
    <property type="match status" value="1"/>
</dbReference>
<dbReference type="InterPro" id="IPR036420">
    <property type="entry name" value="BRCT_dom_sf"/>
</dbReference>
<feature type="region of interest" description="Disordered" evidence="14">
    <location>
        <begin position="439"/>
        <end position="486"/>
    </location>
</feature>
<dbReference type="SUPFAM" id="SSF52113">
    <property type="entry name" value="BRCT domain"/>
    <property type="match status" value="2"/>
</dbReference>
<dbReference type="GO" id="GO:0008270">
    <property type="term" value="F:zinc ion binding"/>
    <property type="evidence" value="ECO:0007669"/>
    <property type="project" value="UniProtKB-KW"/>
</dbReference>
<keyword evidence="3" id="KW-0158">Chromosome</keyword>
<reference evidence="17" key="1">
    <citation type="journal article" date="2023" name="G3 (Bethesda)">
        <title>A reference genome for the long-term kleptoplast-retaining sea slug Elysia crispata morphotype clarki.</title>
        <authorList>
            <person name="Eastman K.E."/>
            <person name="Pendleton A.L."/>
            <person name="Shaikh M.A."/>
            <person name="Suttiyut T."/>
            <person name="Ogas R."/>
            <person name="Tomko P."/>
            <person name="Gavelis G."/>
            <person name="Widhalm J.R."/>
            <person name="Wisecaver J.H."/>
        </authorList>
    </citation>
    <scope>NUCLEOTIDE SEQUENCE</scope>
    <source>
        <strain evidence="17">ECLA1</strain>
    </source>
</reference>
<gene>
    <name evidence="17" type="ORF">RRG08_054683</name>
</gene>
<evidence type="ECO:0000259" key="15">
    <source>
        <dbReference type="PROSITE" id="PS50089"/>
    </source>
</evidence>
<keyword evidence="8" id="KW-0862">Zinc</keyword>
<dbReference type="PANTHER" id="PTHR13763:SF0">
    <property type="entry name" value="BREAST CANCER TYPE 1 SUSCEPTIBILITY PROTEIN"/>
    <property type="match status" value="1"/>
</dbReference>
<dbReference type="SMART" id="SM00292">
    <property type="entry name" value="BRCT"/>
    <property type="match status" value="1"/>
</dbReference>
<feature type="compositionally biased region" description="Acidic residues" evidence="14">
    <location>
        <begin position="2071"/>
        <end position="2080"/>
    </location>
</feature>
<evidence type="ECO:0000256" key="10">
    <source>
        <dbReference type="ARBA" id="ARBA00023242"/>
    </source>
</evidence>
<feature type="region of interest" description="Disordered" evidence="14">
    <location>
        <begin position="2171"/>
        <end position="2222"/>
    </location>
</feature>
<feature type="region of interest" description="Disordered" evidence="14">
    <location>
        <begin position="1272"/>
        <end position="1297"/>
    </location>
</feature>
<feature type="compositionally biased region" description="Low complexity" evidence="14">
    <location>
        <begin position="2082"/>
        <end position="2094"/>
    </location>
</feature>
<dbReference type="GO" id="GO:0004842">
    <property type="term" value="F:ubiquitin-protein transferase activity"/>
    <property type="evidence" value="ECO:0007669"/>
    <property type="project" value="TreeGrafter"/>
</dbReference>
<evidence type="ECO:0000313" key="17">
    <source>
        <dbReference type="EMBL" id="KAK3797659.1"/>
    </source>
</evidence>
<dbReference type="InterPro" id="IPR031099">
    <property type="entry name" value="BRCA1-associated"/>
</dbReference>
<dbReference type="PROSITE" id="PS50089">
    <property type="entry name" value="ZF_RING_2"/>
    <property type="match status" value="1"/>
</dbReference>
<evidence type="ECO:0000256" key="2">
    <source>
        <dbReference type="ARBA" id="ARBA00004286"/>
    </source>
</evidence>
<comment type="caution">
    <text evidence="17">The sequence shown here is derived from an EMBL/GenBank/DDBJ whole genome shotgun (WGS) entry which is preliminary data.</text>
</comment>
<keyword evidence="10" id="KW-0539">Nucleus</keyword>
<feature type="compositionally biased region" description="Polar residues" evidence="14">
    <location>
        <begin position="444"/>
        <end position="455"/>
    </location>
</feature>
<feature type="compositionally biased region" description="Basic and acidic residues" evidence="14">
    <location>
        <begin position="590"/>
        <end position="601"/>
    </location>
</feature>
<feature type="domain" description="RING-type" evidence="15">
    <location>
        <begin position="20"/>
        <end position="60"/>
    </location>
</feature>
<evidence type="ECO:0000256" key="1">
    <source>
        <dbReference type="ARBA" id="ARBA00004123"/>
    </source>
</evidence>
<feature type="region of interest" description="Disordered" evidence="14">
    <location>
        <begin position="1979"/>
        <end position="1998"/>
    </location>
</feature>
<dbReference type="InterPro" id="IPR017907">
    <property type="entry name" value="Znf_RING_CS"/>
</dbReference>
<feature type="region of interest" description="Disordered" evidence="14">
    <location>
        <begin position="590"/>
        <end position="633"/>
    </location>
</feature>
<dbReference type="SUPFAM" id="SSF57850">
    <property type="entry name" value="RING/U-box"/>
    <property type="match status" value="1"/>
</dbReference>
<evidence type="ECO:0000256" key="8">
    <source>
        <dbReference type="ARBA" id="ARBA00022833"/>
    </source>
</evidence>
<feature type="region of interest" description="Disordered" evidence="14">
    <location>
        <begin position="1742"/>
        <end position="1777"/>
    </location>
</feature>
<keyword evidence="7 13" id="KW-0863">Zinc-finger</keyword>